<evidence type="ECO:0000313" key="1">
    <source>
        <dbReference type="EMBL" id="ASX98760.1"/>
    </source>
</evidence>
<dbReference type="Proteomes" id="UP000225683">
    <property type="component" value="Genome"/>
</dbReference>
<organism evidence="1 2">
    <name type="scientific">Arthrobacter phage Colucci</name>
    <dbReference type="NCBI Taxonomy" id="2015834"/>
    <lineage>
        <taxon>Viruses</taxon>
        <taxon>Duplodnaviria</taxon>
        <taxon>Heunggongvirae</taxon>
        <taxon>Uroviricota</taxon>
        <taxon>Caudoviricetes</taxon>
        <taxon>Klausavirus</taxon>
        <taxon>Klausavirus colucci</taxon>
    </lineage>
</organism>
<accession>A0A286N303</accession>
<proteinExistence type="predicted"/>
<gene>
    <name evidence="1" type="primary">91</name>
    <name evidence="1" type="ORF">SEA_COLUCCI_91</name>
</gene>
<protein>
    <submittedName>
        <fullName evidence="1">Uncharacterized protein</fullName>
    </submittedName>
</protein>
<sequence>MSEYSPRIGDVVEYTTLDGIQVPAMITAVVNSANAVDLDIRYPKTVAEDPIPEGHNPDLICYLPSDEPKPGRWQVRK</sequence>
<dbReference type="GeneID" id="40086191"/>
<name>A0A286N303_9CAUD</name>
<reference evidence="1 2" key="1">
    <citation type="submission" date="2017-06" db="EMBL/GenBank/DDBJ databases">
        <authorList>
            <person name="Conboy A.J."/>
            <person name="Conboy D.B."/>
            <person name="Kulkosky J."/>
            <person name="Cross T."/>
            <person name="Moy E.A."/>
            <person name="Stoner T.H."/>
            <person name="Garlena R.A."/>
            <person name="Russell D.A."/>
            <person name="Pope W.H."/>
            <person name="Jacobs-Sera D."/>
            <person name="Hatfull G.F."/>
        </authorList>
    </citation>
    <scope>NUCLEOTIDE SEQUENCE [LARGE SCALE GENOMIC DNA]</scope>
</reference>
<dbReference type="RefSeq" id="YP_009610105.1">
    <property type="nucleotide sequence ID" value="NC_042000.1"/>
</dbReference>
<keyword evidence="2" id="KW-1185">Reference proteome</keyword>
<dbReference type="KEGG" id="vg:40086191"/>
<evidence type="ECO:0000313" key="2">
    <source>
        <dbReference type="Proteomes" id="UP000225683"/>
    </source>
</evidence>
<dbReference type="EMBL" id="MF185718">
    <property type="protein sequence ID" value="ASX98760.1"/>
    <property type="molecule type" value="Genomic_DNA"/>
</dbReference>